<proteinExistence type="predicted"/>
<evidence type="ECO:0000313" key="3">
    <source>
        <dbReference type="Proteomes" id="UP001607303"/>
    </source>
</evidence>
<protein>
    <submittedName>
        <fullName evidence="2">Protein C12orf4 isoform X1</fullName>
    </submittedName>
</protein>
<keyword evidence="3" id="KW-1185">Reference proteome</keyword>
<dbReference type="PANTHER" id="PTHR16525">
    <property type="entry name" value="PROTEIN C12ORF4"/>
    <property type="match status" value="1"/>
</dbReference>
<name>A0ABD2CCY7_VESMC</name>
<dbReference type="AlphaFoldDB" id="A0ABD2CCY7"/>
<dbReference type="InterPro" id="IPR019311">
    <property type="entry name" value="Fy-3"/>
</dbReference>
<sequence>MSLLEEECVERVFIYKFPTCTTNEEYVLEIPLKIPYQGSIKELTYRIMSSFKLPYYVESDLMETIQRTIKELTLQFYDEKSEKVIDATKKGDLNIEDIIKNWEKTYKQKTVEYADPIGTTDEELFAAAYHRLVHSPSLEPILQAEHKYGRDVTEVIQMRNTDYEQLTQKQTEEMRVAVEALEAGSTEKSINDMAGRHFEEQSLLQGHWGSRVDALKLEQRRQYRNWIMRLLEEQQTNMLPTPVGSPMVPMPPIRPALGTFVPNEEKQTSDYPILEESFTIHLGSQMKQMHNIRILTGDVLDFCRTKKSDTGDPTPQRLQTALGLYSNDLCGLVLLSDNHLGSYSGITKELCSICQLTTEFHFPPIDEQLEKIREDVKEAVAWRQAHHREGSDPQTKKPTSKTLQTGDVFITRHSNLAQVHVVFHMVVNDSLRSGDINSRHPAILGLRNILKTACCNDVTTLTIPVLLVHEMTEVSFQDSTRLYNTRQEQGCHITRPIKSIDSFNYQEMTVAWCTKRAELVFKCVKGFMIEMASWGGAELKNLQFLVPKGMSEEVFGTLATMLPSIFRVSNPLVFKATSTPQTPKK</sequence>
<reference evidence="2 3" key="1">
    <citation type="journal article" date="2024" name="Ann. Entomol. Soc. Am.">
        <title>Genomic analyses of the southern and eastern yellowjacket wasps (Hymenoptera: Vespidae) reveal evolutionary signatures of social life.</title>
        <authorList>
            <person name="Catto M.A."/>
            <person name="Caine P.B."/>
            <person name="Orr S.E."/>
            <person name="Hunt B.G."/>
            <person name="Goodisman M.A.D."/>
        </authorList>
    </citation>
    <scope>NUCLEOTIDE SEQUENCE [LARGE SCALE GENOMIC DNA]</scope>
    <source>
        <strain evidence="2">232</strain>
        <tissue evidence="2">Head and thorax</tissue>
    </source>
</reference>
<evidence type="ECO:0000313" key="2">
    <source>
        <dbReference type="EMBL" id="KAL2742910.1"/>
    </source>
</evidence>
<feature type="region of interest" description="Disordered" evidence="1">
    <location>
        <begin position="382"/>
        <end position="402"/>
    </location>
</feature>
<dbReference type="Pfam" id="PF10154">
    <property type="entry name" value="Fy-3"/>
    <property type="match status" value="2"/>
</dbReference>
<evidence type="ECO:0000256" key="1">
    <source>
        <dbReference type="SAM" id="MobiDB-lite"/>
    </source>
</evidence>
<dbReference type="EMBL" id="JAYRBN010000056">
    <property type="protein sequence ID" value="KAL2742910.1"/>
    <property type="molecule type" value="Genomic_DNA"/>
</dbReference>
<gene>
    <name evidence="2" type="ORF">V1477_008399</name>
</gene>
<organism evidence="2 3">
    <name type="scientific">Vespula maculifrons</name>
    <name type="common">Eastern yellow jacket</name>
    <name type="synonym">Wasp</name>
    <dbReference type="NCBI Taxonomy" id="7453"/>
    <lineage>
        <taxon>Eukaryota</taxon>
        <taxon>Metazoa</taxon>
        <taxon>Ecdysozoa</taxon>
        <taxon>Arthropoda</taxon>
        <taxon>Hexapoda</taxon>
        <taxon>Insecta</taxon>
        <taxon>Pterygota</taxon>
        <taxon>Neoptera</taxon>
        <taxon>Endopterygota</taxon>
        <taxon>Hymenoptera</taxon>
        <taxon>Apocrita</taxon>
        <taxon>Aculeata</taxon>
        <taxon>Vespoidea</taxon>
        <taxon>Vespidae</taxon>
        <taxon>Vespinae</taxon>
        <taxon>Vespula</taxon>
    </lineage>
</organism>
<accession>A0ABD2CCY7</accession>
<comment type="caution">
    <text evidence="2">The sequence shown here is derived from an EMBL/GenBank/DDBJ whole genome shotgun (WGS) entry which is preliminary data.</text>
</comment>
<dbReference type="Proteomes" id="UP001607303">
    <property type="component" value="Unassembled WGS sequence"/>
</dbReference>
<dbReference type="PANTHER" id="PTHR16525:SF0">
    <property type="entry name" value="PROTEIN C12ORF4"/>
    <property type="match status" value="1"/>
</dbReference>